<dbReference type="InterPro" id="IPR029063">
    <property type="entry name" value="SAM-dependent_MTases_sf"/>
</dbReference>
<keyword evidence="2 4" id="KW-0808">Transferase</keyword>
<dbReference type="CDD" id="cd02440">
    <property type="entry name" value="AdoMet_MTases"/>
    <property type="match status" value="1"/>
</dbReference>
<evidence type="ECO:0000313" key="5">
    <source>
        <dbReference type="Proteomes" id="UP000028006"/>
    </source>
</evidence>
<dbReference type="InterPro" id="IPR002935">
    <property type="entry name" value="SAM_O-MeTrfase"/>
</dbReference>
<dbReference type="Proteomes" id="UP000028006">
    <property type="component" value="Unassembled WGS sequence"/>
</dbReference>
<sequence length="222" mass="24668">MSSTILTMTAPLNQYLVANGLREHSVLAELRQLTSHHEFSNMQISPEQGQMMALLTKLVNAKHTIEIGVFTGYSALAVALALPDNGHIVACDISDDYTRTARSFWEKAGVDHKIDLRLAPASETLSHLIEQQQSGTFDMAFIDADKTGYDHYYEQCLQLIRPGGLILIDNVLWSGRVADDTCTDEDTAAIKVLNRKIHNDDRVDMMILPISDGLTIAIKRDI</sequence>
<keyword evidence="5" id="KW-1185">Reference proteome</keyword>
<evidence type="ECO:0000313" key="4">
    <source>
        <dbReference type="EMBL" id="KEQ15676.1"/>
    </source>
</evidence>
<dbReference type="eggNOG" id="COG4122">
    <property type="taxonomic scope" value="Bacteria"/>
</dbReference>
<dbReference type="GO" id="GO:0008171">
    <property type="term" value="F:O-methyltransferase activity"/>
    <property type="evidence" value="ECO:0007669"/>
    <property type="project" value="InterPro"/>
</dbReference>
<accession>A0A081NB53</accession>
<keyword evidence="3" id="KW-0949">S-adenosyl-L-methionine</keyword>
<dbReference type="InterPro" id="IPR050362">
    <property type="entry name" value="Cation-dep_OMT"/>
</dbReference>
<dbReference type="RefSeq" id="WP_034873538.1">
    <property type="nucleotide sequence ID" value="NZ_JOKG01000001.1"/>
</dbReference>
<evidence type="ECO:0000256" key="1">
    <source>
        <dbReference type="ARBA" id="ARBA00022603"/>
    </source>
</evidence>
<evidence type="ECO:0000256" key="3">
    <source>
        <dbReference type="ARBA" id="ARBA00022691"/>
    </source>
</evidence>
<dbReference type="Pfam" id="PF01596">
    <property type="entry name" value="Methyltransf_3"/>
    <property type="match status" value="1"/>
</dbReference>
<keyword evidence="1 4" id="KW-0489">Methyltransferase</keyword>
<dbReference type="GO" id="GO:0032259">
    <property type="term" value="P:methylation"/>
    <property type="evidence" value="ECO:0007669"/>
    <property type="project" value="UniProtKB-KW"/>
</dbReference>
<organism evidence="4 5">
    <name type="scientific">Endozoicomonas montiporae</name>
    <dbReference type="NCBI Taxonomy" id="1027273"/>
    <lineage>
        <taxon>Bacteria</taxon>
        <taxon>Pseudomonadati</taxon>
        <taxon>Pseudomonadota</taxon>
        <taxon>Gammaproteobacteria</taxon>
        <taxon>Oceanospirillales</taxon>
        <taxon>Endozoicomonadaceae</taxon>
        <taxon>Endozoicomonas</taxon>
    </lineage>
</organism>
<evidence type="ECO:0000256" key="2">
    <source>
        <dbReference type="ARBA" id="ARBA00022679"/>
    </source>
</evidence>
<reference evidence="4 5" key="1">
    <citation type="submission" date="2014-06" db="EMBL/GenBank/DDBJ databases">
        <title>Whole Genome Sequences of Three Symbiotic Endozoicomonas Bacteria.</title>
        <authorList>
            <person name="Neave M.J."/>
            <person name="Apprill A."/>
            <person name="Voolstra C.R."/>
        </authorList>
    </citation>
    <scope>NUCLEOTIDE SEQUENCE [LARGE SCALE GENOMIC DNA]</scope>
    <source>
        <strain evidence="4 5">LMG 24815</strain>
    </source>
</reference>
<dbReference type="AlphaFoldDB" id="A0A081NB53"/>
<dbReference type="PANTHER" id="PTHR10509:SF14">
    <property type="entry name" value="CAFFEOYL-COA O-METHYLTRANSFERASE 3-RELATED"/>
    <property type="match status" value="1"/>
</dbReference>
<proteinExistence type="predicted"/>
<protein>
    <submittedName>
        <fullName evidence="4">SAM-dependent methyltransferase</fullName>
    </submittedName>
</protein>
<gene>
    <name evidence="4" type="ORF">GZ77_03615</name>
</gene>
<dbReference type="GO" id="GO:0008757">
    <property type="term" value="F:S-adenosylmethionine-dependent methyltransferase activity"/>
    <property type="evidence" value="ECO:0007669"/>
    <property type="project" value="TreeGrafter"/>
</dbReference>
<name>A0A081NB53_9GAMM</name>
<comment type="caution">
    <text evidence="4">The sequence shown here is derived from an EMBL/GenBank/DDBJ whole genome shotgun (WGS) entry which is preliminary data.</text>
</comment>
<dbReference type="PANTHER" id="PTHR10509">
    <property type="entry name" value="O-METHYLTRANSFERASE-RELATED"/>
    <property type="match status" value="1"/>
</dbReference>
<dbReference type="SUPFAM" id="SSF53335">
    <property type="entry name" value="S-adenosyl-L-methionine-dependent methyltransferases"/>
    <property type="match status" value="1"/>
</dbReference>
<dbReference type="Gene3D" id="3.40.50.150">
    <property type="entry name" value="Vaccinia Virus protein VP39"/>
    <property type="match status" value="1"/>
</dbReference>
<dbReference type="EMBL" id="JOKG01000001">
    <property type="protein sequence ID" value="KEQ15676.1"/>
    <property type="molecule type" value="Genomic_DNA"/>
</dbReference>
<dbReference type="PROSITE" id="PS51682">
    <property type="entry name" value="SAM_OMT_I"/>
    <property type="match status" value="1"/>
</dbReference>